<dbReference type="PRINTS" id="PR00080">
    <property type="entry name" value="SDRFAMILY"/>
</dbReference>
<accession>A0A537J699</accession>
<dbReference type="PANTHER" id="PTHR43639:SF1">
    <property type="entry name" value="SHORT-CHAIN DEHYDROGENASE_REDUCTASE FAMILY PROTEIN"/>
    <property type="match status" value="1"/>
</dbReference>
<evidence type="ECO:0000313" key="5">
    <source>
        <dbReference type="Proteomes" id="UP000320048"/>
    </source>
</evidence>
<gene>
    <name evidence="4" type="ORF">E6H04_11230</name>
</gene>
<dbReference type="PRINTS" id="PR00081">
    <property type="entry name" value="GDHRDH"/>
</dbReference>
<feature type="domain" description="Ketoreductase" evidence="3">
    <location>
        <begin position="8"/>
        <end position="192"/>
    </location>
</feature>
<comment type="similarity">
    <text evidence="1">Belongs to the short-chain dehydrogenases/reductases (SDR) family.</text>
</comment>
<dbReference type="InterPro" id="IPR036291">
    <property type="entry name" value="NAD(P)-bd_dom_sf"/>
</dbReference>
<dbReference type="SMART" id="SM00822">
    <property type="entry name" value="PKS_KR"/>
    <property type="match status" value="1"/>
</dbReference>
<dbReference type="PANTHER" id="PTHR43639">
    <property type="entry name" value="OXIDOREDUCTASE, SHORT-CHAIN DEHYDROGENASE/REDUCTASE FAMILY (AFU_ORTHOLOGUE AFUA_5G02870)"/>
    <property type="match status" value="1"/>
</dbReference>
<dbReference type="AlphaFoldDB" id="A0A537J699"/>
<dbReference type="SUPFAM" id="SSF51735">
    <property type="entry name" value="NAD(P)-binding Rossmann-fold domains"/>
    <property type="match status" value="1"/>
</dbReference>
<evidence type="ECO:0000313" key="4">
    <source>
        <dbReference type="EMBL" id="TMI79060.1"/>
    </source>
</evidence>
<dbReference type="PROSITE" id="PS00061">
    <property type="entry name" value="ADH_SHORT"/>
    <property type="match status" value="1"/>
</dbReference>
<dbReference type="NCBIfam" id="NF005559">
    <property type="entry name" value="PRK07231.1"/>
    <property type="match status" value="1"/>
</dbReference>
<protein>
    <submittedName>
        <fullName evidence="4">Glucose 1-dehydrogenase</fullName>
        <ecNumber evidence="4">1.1.1.47</ecNumber>
    </submittedName>
</protein>
<dbReference type="EC" id="1.1.1.47" evidence="4"/>
<dbReference type="InterPro" id="IPR057326">
    <property type="entry name" value="KR_dom"/>
</dbReference>
<dbReference type="Proteomes" id="UP000320048">
    <property type="component" value="Unassembled WGS sequence"/>
</dbReference>
<keyword evidence="2 4" id="KW-0560">Oxidoreductase</keyword>
<dbReference type="Gene3D" id="3.40.50.720">
    <property type="entry name" value="NAD(P)-binding Rossmann-like Domain"/>
    <property type="match status" value="1"/>
</dbReference>
<dbReference type="InterPro" id="IPR020904">
    <property type="entry name" value="Sc_DH/Rdtase_CS"/>
</dbReference>
<dbReference type="FunFam" id="3.40.50.720:FF:000084">
    <property type="entry name" value="Short-chain dehydrogenase reductase"/>
    <property type="match status" value="1"/>
</dbReference>
<dbReference type="EMBL" id="VBAO01000317">
    <property type="protein sequence ID" value="TMI79060.1"/>
    <property type="molecule type" value="Genomic_DNA"/>
</dbReference>
<dbReference type="InterPro" id="IPR002347">
    <property type="entry name" value="SDR_fam"/>
</dbReference>
<organism evidence="4 5">
    <name type="scientific">Candidatus Segetimicrobium genomatis</name>
    <dbReference type="NCBI Taxonomy" id="2569760"/>
    <lineage>
        <taxon>Bacteria</taxon>
        <taxon>Bacillati</taxon>
        <taxon>Candidatus Sysuimicrobiota</taxon>
        <taxon>Candidatus Sysuimicrobiia</taxon>
        <taxon>Candidatus Sysuimicrobiales</taxon>
        <taxon>Candidatus Segetimicrobiaceae</taxon>
        <taxon>Candidatus Segetimicrobium</taxon>
    </lineage>
</organism>
<dbReference type="GO" id="GO:0047936">
    <property type="term" value="F:glucose 1-dehydrogenase [NAD(P)+] activity"/>
    <property type="evidence" value="ECO:0007669"/>
    <property type="project" value="UniProtKB-EC"/>
</dbReference>
<proteinExistence type="inferred from homology"/>
<evidence type="ECO:0000259" key="3">
    <source>
        <dbReference type="SMART" id="SM00822"/>
    </source>
</evidence>
<evidence type="ECO:0000256" key="1">
    <source>
        <dbReference type="ARBA" id="ARBA00006484"/>
    </source>
</evidence>
<name>A0A537J699_9BACT</name>
<reference evidence="4 5" key="1">
    <citation type="journal article" date="2019" name="Nat. Microbiol.">
        <title>Mediterranean grassland soil C-N compound turnover is dependent on rainfall and depth, and is mediated by genomically divergent microorganisms.</title>
        <authorList>
            <person name="Diamond S."/>
            <person name="Andeer P.F."/>
            <person name="Li Z."/>
            <person name="Crits-Christoph A."/>
            <person name="Burstein D."/>
            <person name="Anantharaman K."/>
            <person name="Lane K.R."/>
            <person name="Thomas B.C."/>
            <person name="Pan C."/>
            <person name="Northen T.R."/>
            <person name="Banfield J.F."/>
        </authorList>
    </citation>
    <scope>NUCLEOTIDE SEQUENCE [LARGE SCALE GENOMIC DNA]</scope>
    <source>
        <strain evidence="4">NP_7</strain>
    </source>
</reference>
<sequence length="246" mass="25849">MAASLANRVAIVTGGGTGIGQAIALALAERGADVAVNYSRSQGDAEATAGAIREQGRRALTVKADVSRDQEAREMVARVVQEWGRLDILVNNAGTTQFVEHRNLDGLTEEAWDRILSVNVKGTFFCSRAAARVMTEGRIINIGSVAGLRGMGSSIAYAASKGAVHTMTLSLARALAPRIMVNAIAPGLIKTRWHAGREVESARAVESIPVRRIGRPEDIAHIAAALATSDNFLTGQIIAVDGGALL</sequence>
<evidence type="ECO:0000256" key="2">
    <source>
        <dbReference type="ARBA" id="ARBA00023002"/>
    </source>
</evidence>
<dbReference type="Pfam" id="PF13561">
    <property type="entry name" value="adh_short_C2"/>
    <property type="match status" value="1"/>
</dbReference>
<comment type="caution">
    <text evidence="4">The sequence shown here is derived from an EMBL/GenBank/DDBJ whole genome shotgun (WGS) entry which is preliminary data.</text>
</comment>